<dbReference type="InterPro" id="IPR010090">
    <property type="entry name" value="Phage_tape_meas"/>
</dbReference>
<evidence type="ECO:0000256" key="1">
    <source>
        <dbReference type="SAM" id="MobiDB-lite"/>
    </source>
</evidence>
<dbReference type="KEGG" id="mor:MOC_3418"/>
<dbReference type="EMBL" id="CP003811">
    <property type="protein sequence ID" value="AIQ91173.1"/>
    <property type="molecule type" value="Genomic_DNA"/>
</dbReference>
<name>A0A089NZC1_9HYPH</name>
<organism evidence="3 4">
    <name type="scientific">Methylobacterium oryzae CBMB20</name>
    <dbReference type="NCBI Taxonomy" id="693986"/>
    <lineage>
        <taxon>Bacteria</taxon>
        <taxon>Pseudomonadati</taxon>
        <taxon>Pseudomonadota</taxon>
        <taxon>Alphaproteobacteria</taxon>
        <taxon>Hyphomicrobiales</taxon>
        <taxon>Methylobacteriaceae</taxon>
        <taxon>Methylobacterium</taxon>
    </lineage>
</organism>
<proteinExistence type="predicted"/>
<dbReference type="HOGENOM" id="CLU_276328_0_0_5"/>
<accession>A0A089NZC1</accession>
<dbReference type="Pfam" id="PF10145">
    <property type="entry name" value="PhageMin_Tail"/>
    <property type="match status" value="1"/>
</dbReference>
<feature type="domain" description="Phage tail tape measure protein" evidence="2">
    <location>
        <begin position="263"/>
        <end position="432"/>
    </location>
</feature>
<evidence type="ECO:0000313" key="4">
    <source>
        <dbReference type="Proteomes" id="UP000029492"/>
    </source>
</evidence>
<dbReference type="eggNOG" id="COG5283">
    <property type="taxonomic scope" value="Bacteria"/>
</dbReference>
<dbReference type="Proteomes" id="UP000029492">
    <property type="component" value="Chromosome"/>
</dbReference>
<reference evidence="3 4" key="1">
    <citation type="journal article" date="2014" name="PLoS ONE">
        <title>Genome Information of Methylobacterium oryzae, a Plant-Probiotic Methylotroph in the Phyllosphere.</title>
        <authorList>
            <person name="Kwak M.J."/>
            <person name="Jeong H."/>
            <person name="Madhaiyan M."/>
            <person name="Lee Y."/>
            <person name="Sa T.M."/>
            <person name="Oh T.K."/>
            <person name="Kim J.F."/>
        </authorList>
    </citation>
    <scope>NUCLEOTIDE SEQUENCE [LARGE SCALE GENOMIC DNA]</scope>
    <source>
        <strain evidence="3 4">CBMB20</strain>
    </source>
</reference>
<evidence type="ECO:0000313" key="3">
    <source>
        <dbReference type="EMBL" id="AIQ91173.1"/>
    </source>
</evidence>
<protein>
    <submittedName>
        <fullName evidence="3">TP901 family phage tail tape measure protein</fullName>
    </submittedName>
</protein>
<feature type="region of interest" description="Disordered" evidence="1">
    <location>
        <begin position="1009"/>
        <end position="1029"/>
    </location>
</feature>
<dbReference type="STRING" id="693986.MOC_3418"/>
<sequence length="1156" mass="121176">MASKTLEAKLLITAESRVEAEMVKVAKAIQQGLDVTKYTAEAAKLSKAWEQQAKAAKAAAAVMDARKPLEATVQGMQRVGAQATRLAREYDVAKKAAAEYGKAQTFIKGSEQAAQAARLAAEVRRLGDAHRAAVNDTKALTAAFSAETAALRAAESAASRYGVDLSRVEQQQRTLARSTDQAAAAFRRQVAAEDLAAKRAVVNQERSAARRGLVSAGAVVAGGKIDATAKAAEHTYAEFDMEIRRQVAMAGLTKEERSSRINQAVRLGGASTFNDIQVLHAQRTLAGRGVRKDLVEPFVEEILNYAQAMNVELPSAAKTLEGIVFSTNQHIEDAATATKVMRRNVDLAVKTAKVGGLEDHDIQAAFKMGGATSTGAGFSIETMDTIFALLRKSGYSGEEAGTAARGISSKFIAPSKQGLTALDAMGVKYQNFVRMPDALNADRLGSSVKRTFGKDISPRQMQRLQALMNDPDALLDRDKFTASATGIIGQSFDKNKKGQLKAADAHAIAKTVGDFYKMAAESVDTEGLLRAVINAHPTQAQLNALVTREHGGKLGSIAQKPELFDEYRKKIADTPEGFAKSIGDAVMGGFYGAQKRIENTRLNVETAMGRSLDNNGEGGGLLTRAATAIADFQQHIAELDPKIVALGTSVTVAGGKIAEAAGTLGLMGSALALTKSAASLELAAAKLAAAKLAVNGGGLPDAAKKGGRLAGLAKGALGITAIGGLAELAQHYDTLKMPEFTKDGIGRGLLGALDPNLPDMVLGKKADEIGKDAGTKVGKGVAEGVKEKAPEVEAEGKTLFQRLNEQFRQGIFVPIHFMPGEGMGGGAGGGAGLIQKASFGGGGGADLSGMVRKASIGSGGGLGGGTGSVVRRGGGGSVRTYEAPTGPYLGTGSTAGSLTRLSEEAARAAGIDPRYLHGIRAGESGHRGNYDVKSDRVEDSYGPFQLNRRGGLGAIFEKETGLSVKDPRTIADQARWVARHIAKKLRANPNYNPGTEWFGYKGRREADPKWGNSGYRPTLDATARKTPDEPRLVRGLDGVEGLDLGDGTMRMPNGAIRSIQRGMPEIPEAPAGGIGAAGNGRGGIGAHVEEFGRHVDRLADMGFHGQIEVTGLHRAGMRATGLKVRGRGGMTADMGITLPDLERDGYSPPSQRLTDV</sequence>
<dbReference type="AlphaFoldDB" id="A0A089NZC1"/>
<keyword evidence="4" id="KW-1185">Reference proteome</keyword>
<evidence type="ECO:0000259" key="2">
    <source>
        <dbReference type="Pfam" id="PF10145"/>
    </source>
</evidence>
<dbReference type="RefSeq" id="WP_043758272.1">
    <property type="nucleotide sequence ID" value="NZ_CP003811.1"/>
</dbReference>
<gene>
    <name evidence="3" type="ORF">MOC_3418</name>
</gene>
<dbReference type="NCBIfam" id="TIGR01760">
    <property type="entry name" value="tape_meas_TP901"/>
    <property type="match status" value="1"/>
</dbReference>